<dbReference type="EMBL" id="CP017147">
    <property type="protein sequence ID" value="AOO81890.1"/>
    <property type="molecule type" value="Genomic_DNA"/>
</dbReference>
<dbReference type="Gene3D" id="2.30.130.110">
    <property type="match status" value="1"/>
</dbReference>
<feature type="domain" description="SAF" evidence="3">
    <location>
        <begin position="27"/>
        <end position="98"/>
    </location>
</feature>
<dbReference type="STRING" id="1526658.BHK69_16815"/>
<dbReference type="InterPro" id="IPR044144">
    <property type="entry name" value="SAF_UxaA/GarD"/>
</dbReference>
<dbReference type="AlphaFoldDB" id="A0A1D7U3E5"/>
<dbReference type="GO" id="GO:0019698">
    <property type="term" value="P:D-galacturonate catabolic process"/>
    <property type="evidence" value="ECO:0007669"/>
    <property type="project" value="TreeGrafter"/>
</dbReference>
<dbReference type="InterPro" id="IPR052172">
    <property type="entry name" value="UxaA_altronate/galactarate_dh"/>
</dbReference>
<dbReference type="InterPro" id="IPR013974">
    <property type="entry name" value="SAF"/>
</dbReference>
<evidence type="ECO:0000256" key="1">
    <source>
        <dbReference type="ARBA" id="ARBA00023239"/>
    </source>
</evidence>
<evidence type="ECO:0000256" key="2">
    <source>
        <dbReference type="SAM" id="MobiDB-lite"/>
    </source>
</evidence>
<keyword evidence="5" id="KW-1185">Reference proteome</keyword>
<dbReference type="KEGG" id="bvv:BHK69_16815"/>
<evidence type="ECO:0000313" key="5">
    <source>
        <dbReference type="Proteomes" id="UP000094969"/>
    </source>
</evidence>
<evidence type="ECO:0000313" key="4">
    <source>
        <dbReference type="EMBL" id="AOO81890.1"/>
    </source>
</evidence>
<dbReference type="PANTHER" id="PTHR30536">
    <property type="entry name" value="ALTRONATE/GALACTARATE DEHYDRATASE"/>
    <property type="match status" value="1"/>
</dbReference>
<accession>A0A1D7U3E5</accession>
<dbReference type="GO" id="GO:0016829">
    <property type="term" value="F:lyase activity"/>
    <property type="evidence" value="ECO:0007669"/>
    <property type="project" value="UniProtKB-KW"/>
</dbReference>
<protein>
    <recommendedName>
        <fullName evidence="3">SAF domain-containing protein</fullName>
    </recommendedName>
</protein>
<feature type="region of interest" description="Disordered" evidence="2">
    <location>
        <begin position="103"/>
        <end position="127"/>
    </location>
</feature>
<keyword evidence="1" id="KW-0456">Lyase</keyword>
<evidence type="ECO:0000259" key="3">
    <source>
        <dbReference type="SMART" id="SM00858"/>
    </source>
</evidence>
<dbReference type="PANTHER" id="PTHR30536:SF5">
    <property type="entry name" value="ALTRONATE DEHYDRATASE"/>
    <property type="match status" value="1"/>
</dbReference>
<dbReference type="SMART" id="SM00858">
    <property type="entry name" value="SAF"/>
    <property type="match status" value="1"/>
</dbReference>
<organism evidence="4 5">
    <name type="scientific">Bosea vaviloviae</name>
    <dbReference type="NCBI Taxonomy" id="1526658"/>
    <lineage>
        <taxon>Bacteria</taxon>
        <taxon>Pseudomonadati</taxon>
        <taxon>Pseudomonadota</taxon>
        <taxon>Alphaproteobacteria</taxon>
        <taxon>Hyphomicrobiales</taxon>
        <taxon>Boseaceae</taxon>
        <taxon>Bosea</taxon>
    </lineage>
</organism>
<sequence>MSTQILMSTQGPISTHDPRLILLDPRDNVFVARMRLPAGEAIETGAGKAALDRDIPLAHKIARWAIAPGEKILKYGAPIGVATVAIAAGCHVHVQNIKSDYTPTYHLEDERQQDERKDDERKTGMNA</sequence>
<feature type="compositionally biased region" description="Basic and acidic residues" evidence="2">
    <location>
        <begin position="106"/>
        <end position="127"/>
    </location>
</feature>
<name>A0A1D7U3E5_9HYPH</name>
<dbReference type="RefSeq" id="WP_069691100.1">
    <property type="nucleotide sequence ID" value="NZ_CP017147.1"/>
</dbReference>
<dbReference type="Pfam" id="PF08666">
    <property type="entry name" value="SAF"/>
    <property type="match status" value="1"/>
</dbReference>
<gene>
    <name evidence="4" type="ORF">BHK69_16815</name>
</gene>
<dbReference type="Proteomes" id="UP000094969">
    <property type="component" value="Chromosome"/>
</dbReference>
<proteinExistence type="predicted"/>
<reference evidence="4 5" key="1">
    <citation type="journal article" date="2015" name="Antonie Van Leeuwenhoek">
        <title>Bosea vaviloviae sp. nov., a new species of slow-growing rhizobia isolated from nodules of the relict species Vavilovia formosa (Stev.) Fed.</title>
        <authorList>
            <person name="Safronova V.I."/>
            <person name="Kuznetsova I.G."/>
            <person name="Sazanova A.L."/>
            <person name="Kimeklis A.K."/>
            <person name="Belimov A.A."/>
            <person name="Andronov E.E."/>
            <person name="Pinaev A.G."/>
            <person name="Chizhevskaya E.P."/>
            <person name="Pukhaev A.R."/>
            <person name="Popov K.P."/>
            <person name="Willems A."/>
            <person name="Tikhonovich I.A."/>
        </authorList>
    </citation>
    <scope>NUCLEOTIDE SEQUENCE [LARGE SCALE GENOMIC DNA]</scope>
    <source>
        <strain evidence="4 5">Vaf18</strain>
    </source>
</reference>
<dbReference type="CDD" id="cd11613">
    <property type="entry name" value="SAF_AH_GD"/>
    <property type="match status" value="1"/>
</dbReference>